<proteinExistence type="predicted"/>
<evidence type="ECO:0000313" key="4">
    <source>
        <dbReference type="Proteomes" id="UP000518752"/>
    </source>
</evidence>
<dbReference type="EMBL" id="JAACJN010000218">
    <property type="protein sequence ID" value="KAF5360113.1"/>
    <property type="molecule type" value="Genomic_DNA"/>
</dbReference>
<evidence type="ECO:0000256" key="1">
    <source>
        <dbReference type="SAM" id="Coils"/>
    </source>
</evidence>
<feature type="region of interest" description="Disordered" evidence="2">
    <location>
        <begin position="248"/>
        <end position="275"/>
    </location>
</feature>
<name>A0A8H5LK79_9AGAR</name>
<comment type="caution">
    <text evidence="3">The sequence shown here is derived from an EMBL/GenBank/DDBJ whole genome shotgun (WGS) entry which is preliminary data.</text>
</comment>
<dbReference type="AlphaFoldDB" id="A0A8H5LK79"/>
<reference evidence="3 4" key="1">
    <citation type="journal article" date="2020" name="ISME J.">
        <title>Uncovering the hidden diversity of litter-decomposition mechanisms in mushroom-forming fungi.</title>
        <authorList>
            <person name="Floudas D."/>
            <person name="Bentzer J."/>
            <person name="Ahren D."/>
            <person name="Johansson T."/>
            <person name="Persson P."/>
            <person name="Tunlid A."/>
        </authorList>
    </citation>
    <scope>NUCLEOTIDE SEQUENCE [LARGE SCALE GENOMIC DNA]</scope>
    <source>
        <strain evidence="3 4">CBS 406.79</strain>
    </source>
</reference>
<dbReference type="Proteomes" id="UP000518752">
    <property type="component" value="Unassembled WGS sequence"/>
</dbReference>
<feature type="region of interest" description="Disordered" evidence="2">
    <location>
        <begin position="187"/>
        <end position="207"/>
    </location>
</feature>
<organism evidence="3 4">
    <name type="scientific">Collybiopsis confluens</name>
    <dbReference type="NCBI Taxonomy" id="2823264"/>
    <lineage>
        <taxon>Eukaryota</taxon>
        <taxon>Fungi</taxon>
        <taxon>Dikarya</taxon>
        <taxon>Basidiomycota</taxon>
        <taxon>Agaricomycotina</taxon>
        <taxon>Agaricomycetes</taxon>
        <taxon>Agaricomycetidae</taxon>
        <taxon>Agaricales</taxon>
        <taxon>Marasmiineae</taxon>
        <taxon>Omphalotaceae</taxon>
        <taxon>Collybiopsis</taxon>
    </lineage>
</organism>
<evidence type="ECO:0000313" key="3">
    <source>
        <dbReference type="EMBL" id="KAF5360113.1"/>
    </source>
</evidence>
<gene>
    <name evidence="3" type="ORF">D9757_011732</name>
</gene>
<protein>
    <submittedName>
        <fullName evidence="3">Uncharacterized protein</fullName>
    </submittedName>
</protein>
<accession>A0A8H5LK79</accession>
<evidence type="ECO:0000256" key="2">
    <source>
        <dbReference type="SAM" id="MobiDB-lite"/>
    </source>
</evidence>
<keyword evidence="1" id="KW-0175">Coiled coil</keyword>
<keyword evidence="4" id="KW-1185">Reference proteome</keyword>
<sequence length="275" mass="31406">MRVHSLQQQDSLQKAIDDFQERIAPAFVKFEAQTKELEKLRKELLGVRGKADGFDVMCNESRKKDRQLAELYLKLERSEKDGRKALSLAERCGAEIIELKGQIEIERLEREKLETDNRSIRGMLDRQSKAVTLYKRKAKEYKETISELTKQNETLIEQSQLEGAASSDKYDQSDYENSASFLPLVHSLSSPERPHRPHRSSGLSQITNEIHLGPEEVDFTDGMPGPGFSSDWMMHINPQKRKATSVNFPIPLDKRGRPTVSVQTGPVRSRRIPAM</sequence>
<feature type="coiled-coil region" evidence="1">
    <location>
        <begin position="96"/>
        <end position="158"/>
    </location>
</feature>
<dbReference type="OrthoDB" id="6105938at2759"/>